<sequence>TERKKSPSKNWVNLLNKFERQIRHERPSEERIKEIKNELEEAADLFQSADVPYIIDGALNISLYKGKFFREHRDIDFGVFSKDIPKLARALEQRGYALFRFPEDVDERLKVKKALPHELIRPDEVDVSTISREHIFFLRVKDDFEIDTENYTCFDIHALDQNVDGDIVRLSGTVIPKEYYMNTLEYTTDSGKKLRLCHPAILVYHKLLEGREHDLADIKYMIKENMLSKENFAEIEGLLAQDEEKNWDEDRPKIQKAKKWILSRTQP</sequence>
<dbReference type="Proteomes" id="UP000229805">
    <property type="component" value="Unassembled WGS sequence"/>
</dbReference>
<dbReference type="AlphaFoldDB" id="A0A2M7UH89"/>
<evidence type="ECO:0000313" key="1">
    <source>
        <dbReference type="EMBL" id="PIZ70576.1"/>
    </source>
</evidence>
<dbReference type="InterPro" id="IPR043519">
    <property type="entry name" value="NT_sf"/>
</dbReference>
<protein>
    <submittedName>
        <fullName evidence="1">Uncharacterized protein</fullName>
    </submittedName>
</protein>
<gene>
    <name evidence="1" type="ORF">COY11_02450</name>
</gene>
<dbReference type="Gene3D" id="3.30.460.40">
    <property type="match status" value="1"/>
</dbReference>
<name>A0A2M7UH89_9BACT</name>
<accession>A0A2M7UH89</accession>
<dbReference type="EMBL" id="PFOG01000094">
    <property type="protein sequence ID" value="PIZ70576.1"/>
    <property type="molecule type" value="Genomic_DNA"/>
</dbReference>
<organism evidence="1 2">
    <name type="scientific">Candidatus Portnoybacteria bacterium CG_4_10_14_0_2_um_filter_44_20</name>
    <dbReference type="NCBI Taxonomy" id="1974799"/>
    <lineage>
        <taxon>Bacteria</taxon>
        <taxon>Candidatus Portnoyibacteriota</taxon>
    </lineage>
</organism>
<feature type="non-terminal residue" evidence="1">
    <location>
        <position position="1"/>
    </location>
</feature>
<evidence type="ECO:0000313" key="2">
    <source>
        <dbReference type="Proteomes" id="UP000229805"/>
    </source>
</evidence>
<dbReference type="InterPro" id="IPR019646">
    <property type="entry name" value="Aminoglyc_AdlTrfase"/>
</dbReference>
<reference evidence="2" key="1">
    <citation type="submission" date="2017-09" db="EMBL/GenBank/DDBJ databases">
        <title>Depth-based differentiation of microbial function through sediment-hosted aquifers and enrichment of novel symbionts in the deep terrestrial subsurface.</title>
        <authorList>
            <person name="Probst A.J."/>
            <person name="Ladd B."/>
            <person name="Jarett J.K."/>
            <person name="Geller-Mcgrath D.E."/>
            <person name="Sieber C.M.K."/>
            <person name="Emerson J.B."/>
            <person name="Anantharaman K."/>
            <person name="Thomas B.C."/>
            <person name="Malmstrom R."/>
            <person name="Stieglmeier M."/>
            <person name="Klingl A."/>
            <person name="Woyke T."/>
            <person name="Ryan C.M."/>
            <person name="Banfield J.F."/>
        </authorList>
    </citation>
    <scope>NUCLEOTIDE SEQUENCE [LARGE SCALE GENOMIC DNA]</scope>
</reference>
<proteinExistence type="predicted"/>
<dbReference type="Pfam" id="PF10706">
    <property type="entry name" value="Aminoglyc_resit"/>
    <property type="match status" value="1"/>
</dbReference>
<dbReference type="SUPFAM" id="SSF81301">
    <property type="entry name" value="Nucleotidyltransferase"/>
    <property type="match status" value="1"/>
</dbReference>
<comment type="caution">
    <text evidence="1">The sequence shown here is derived from an EMBL/GenBank/DDBJ whole genome shotgun (WGS) entry which is preliminary data.</text>
</comment>